<reference evidence="12" key="1">
    <citation type="submission" date="2020-08" db="EMBL/GenBank/DDBJ databases">
        <title>Plant Genome Project.</title>
        <authorList>
            <person name="Zhang R.-G."/>
        </authorList>
    </citation>
    <scope>NUCLEOTIDE SEQUENCE</scope>
    <source>
        <strain evidence="12">WSP0</strain>
        <tissue evidence="12">Leaf</tissue>
    </source>
</reference>
<dbReference type="Gene3D" id="3.40.50.2020">
    <property type="match status" value="1"/>
</dbReference>
<comment type="cofactor">
    <cofactor evidence="1">
        <name>Mg(2+)</name>
        <dbReference type="ChEBI" id="CHEBI:18420"/>
    </cofactor>
</comment>
<evidence type="ECO:0000256" key="10">
    <source>
        <dbReference type="ARBA" id="ARBA00031082"/>
    </source>
</evidence>
<proteinExistence type="inferred from homology"/>
<dbReference type="SUPFAM" id="SSF53271">
    <property type="entry name" value="PRTase-like"/>
    <property type="match status" value="1"/>
</dbReference>
<evidence type="ECO:0000256" key="9">
    <source>
        <dbReference type="ARBA" id="ARBA00023134"/>
    </source>
</evidence>
<evidence type="ECO:0000259" key="11">
    <source>
        <dbReference type="Pfam" id="PF14681"/>
    </source>
</evidence>
<keyword evidence="9" id="KW-0342">GTP-binding</keyword>
<keyword evidence="13" id="KW-1185">Reference proteome</keyword>
<dbReference type="NCBIfam" id="NF001097">
    <property type="entry name" value="PRK00129.1"/>
    <property type="match status" value="1"/>
</dbReference>
<feature type="domain" description="Phosphoribosyltransferase" evidence="11">
    <location>
        <begin position="78"/>
        <end position="283"/>
    </location>
</feature>
<keyword evidence="7" id="KW-0808">Transferase</keyword>
<comment type="pathway">
    <text evidence="2">Pyrimidine metabolism; UMP biosynthesis via salvage pathway; UMP from uracil: step 1/1.</text>
</comment>
<evidence type="ECO:0000256" key="1">
    <source>
        <dbReference type="ARBA" id="ARBA00001946"/>
    </source>
</evidence>
<evidence type="ECO:0000256" key="5">
    <source>
        <dbReference type="ARBA" id="ARBA00022533"/>
    </source>
</evidence>
<dbReference type="GO" id="GO:0006223">
    <property type="term" value="P:uracil salvage"/>
    <property type="evidence" value="ECO:0007669"/>
    <property type="project" value="InterPro"/>
</dbReference>
<dbReference type="InterPro" id="IPR029057">
    <property type="entry name" value="PRTase-like"/>
</dbReference>
<sequence length="601" mass="65350">MACRINAPLRCSSHAPLLPPLNYRQNFRNHNLIPSSFHPSLNKISCSSNRRRRSSVVVKSQTSMPEKSLIENRMLVFVPPHPLIKHWVSVLRNEQTPCPIFKNAMAELGRLLIYEASRDCMPTITGEIQSPMGVASVDFIDPREPVAVIPILRAGLALAEHASSVLPALKTYHLGISRDEETLQPTVYLNKLPDTFPDGSRVFVVDPMLATGGTVVAALDLIKERGVDNNQIKVVSAVAAPPALQKLSEKFPGLQVYAGIIDPTVNEKGFIIPGLGDAGDRSFAQDQVEVASTQHLPMLDATMPKKQIKLNGTTQKLQPLRFMLGGMPMYDTACSLFSILTSDAGCSKFTHTKWYDSKTVTPPLYVRWHANVMRYNLLQSNNAEVRKLGRNLEDKERLVNATRVSSPAVHTGMVSGIQTVSWADKVVGGSPASLRIHLQYFSPVVANNRKIVSPPEEVASLGEARWKDCVVGDLLSVLDAKCLATRPVNMFQTSSSGPEKANNTVWVVKGNGLPLNPPTAQEVGSVDLPVTGTAVYSVEAITCPEVLGVLDGNEVVTGNDTIDGKRGEFFTGSPRPVGTSVGIGLDNIPVEKHVHPKHKPS</sequence>
<evidence type="ECO:0000256" key="6">
    <source>
        <dbReference type="ARBA" id="ARBA00022676"/>
    </source>
</evidence>
<dbReference type="PANTHER" id="PTHR32315">
    <property type="entry name" value="ADENINE PHOSPHORIBOSYLTRANSFERASE"/>
    <property type="match status" value="1"/>
</dbReference>
<comment type="similarity">
    <text evidence="3">Belongs to the UPRTase family.</text>
</comment>
<dbReference type="Proteomes" id="UP000823749">
    <property type="component" value="Chromosome 4"/>
</dbReference>
<evidence type="ECO:0000313" key="12">
    <source>
        <dbReference type="EMBL" id="KAG5554012.1"/>
    </source>
</evidence>
<dbReference type="AlphaFoldDB" id="A0AAV6KNN2"/>
<comment type="caution">
    <text evidence="12">The sequence shown here is derived from an EMBL/GenBank/DDBJ whole genome shotgun (WGS) entry which is preliminary data.</text>
</comment>
<organism evidence="12 13">
    <name type="scientific">Rhododendron griersonianum</name>
    <dbReference type="NCBI Taxonomy" id="479676"/>
    <lineage>
        <taxon>Eukaryota</taxon>
        <taxon>Viridiplantae</taxon>
        <taxon>Streptophyta</taxon>
        <taxon>Embryophyta</taxon>
        <taxon>Tracheophyta</taxon>
        <taxon>Spermatophyta</taxon>
        <taxon>Magnoliopsida</taxon>
        <taxon>eudicotyledons</taxon>
        <taxon>Gunneridae</taxon>
        <taxon>Pentapetalae</taxon>
        <taxon>asterids</taxon>
        <taxon>Ericales</taxon>
        <taxon>Ericaceae</taxon>
        <taxon>Ericoideae</taxon>
        <taxon>Rhodoreae</taxon>
        <taxon>Rhododendron</taxon>
    </lineage>
</organism>
<evidence type="ECO:0000256" key="8">
    <source>
        <dbReference type="ARBA" id="ARBA00022741"/>
    </source>
</evidence>
<dbReference type="InterPro" id="IPR050054">
    <property type="entry name" value="UPRTase/APRTase"/>
</dbReference>
<dbReference type="NCBIfam" id="TIGR01091">
    <property type="entry name" value="upp"/>
    <property type="match status" value="1"/>
</dbReference>
<protein>
    <recommendedName>
        <fullName evidence="4">uracil phosphoribosyltransferase</fullName>
        <ecNumber evidence="4">2.4.2.9</ecNumber>
    </recommendedName>
    <alternativeName>
        <fullName evidence="10">UMP pyrophosphorylase</fullName>
    </alternativeName>
</protein>
<keyword evidence="5" id="KW-0021">Allosteric enzyme</keyword>
<keyword evidence="6" id="KW-0328">Glycosyltransferase</keyword>
<dbReference type="GO" id="GO:0005737">
    <property type="term" value="C:cytoplasm"/>
    <property type="evidence" value="ECO:0007669"/>
    <property type="project" value="UniProtKB-ARBA"/>
</dbReference>
<dbReference type="Pfam" id="PF14681">
    <property type="entry name" value="UPRTase"/>
    <property type="match status" value="1"/>
</dbReference>
<name>A0AAV6KNN2_9ERIC</name>
<dbReference type="EMBL" id="JACTNZ010000004">
    <property type="protein sequence ID" value="KAG5554012.1"/>
    <property type="molecule type" value="Genomic_DNA"/>
</dbReference>
<dbReference type="InterPro" id="IPR005765">
    <property type="entry name" value="UPRT"/>
</dbReference>
<dbReference type="EC" id="2.4.2.9" evidence="4"/>
<gene>
    <name evidence="12" type="ORF">RHGRI_011771</name>
</gene>
<evidence type="ECO:0000256" key="7">
    <source>
        <dbReference type="ARBA" id="ARBA00022679"/>
    </source>
</evidence>
<dbReference type="InterPro" id="IPR000836">
    <property type="entry name" value="PRTase_dom"/>
</dbReference>
<dbReference type="CDD" id="cd06223">
    <property type="entry name" value="PRTases_typeI"/>
    <property type="match status" value="1"/>
</dbReference>
<dbReference type="GO" id="GO:0005525">
    <property type="term" value="F:GTP binding"/>
    <property type="evidence" value="ECO:0007669"/>
    <property type="project" value="UniProtKB-KW"/>
</dbReference>
<keyword evidence="8" id="KW-0547">Nucleotide-binding</keyword>
<evidence type="ECO:0000256" key="3">
    <source>
        <dbReference type="ARBA" id="ARBA00009516"/>
    </source>
</evidence>
<dbReference type="GO" id="GO:0004845">
    <property type="term" value="F:uracil phosphoribosyltransferase activity"/>
    <property type="evidence" value="ECO:0007669"/>
    <property type="project" value="UniProtKB-EC"/>
</dbReference>
<evidence type="ECO:0000256" key="2">
    <source>
        <dbReference type="ARBA" id="ARBA00005180"/>
    </source>
</evidence>
<evidence type="ECO:0000256" key="4">
    <source>
        <dbReference type="ARBA" id="ARBA00011894"/>
    </source>
</evidence>
<dbReference type="FunFam" id="3.40.50.2020:FF:000003">
    <property type="entry name" value="Uracil phosphoribosyltransferase"/>
    <property type="match status" value="1"/>
</dbReference>
<evidence type="ECO:0000313" key="13">
    <source>
        <dbReference type="Proteomes" id="UP000823749"/>
    </source>
</evidence>
<accession>A0AAV6KNN2</accession>
<dbReference type="PANTHER" id="PTHR32315:SF4">
    <property type="entry name" value="URACIL PHOSPHORIBOSYLTRANSFERASE, CHLOROPLASTIC"/>
    <property type="match status" value="1"/>
</dbReference>